<dbReference type="GO" id="GO:0006511">
    <property type="term" value="P:ubiquitin-dependent protein catabolic process"/>
    <property type="evidence" value="ECO:0007669"/>
    <property type="project" value="InterPro"/>
</dbReference>
<evidence type="ECO:0000259" key="2">
    <source>
        <dbReference type="Pfam" id="PF05021"/>
    </source>
</evidence>
<feature type="region of interest" description="Disordered" evidence="1">
    <location>
        <begin position="61"/>
        <end position="92"/>
    </location>
</feature>
<evidence type="ECO:0000256" key="1">
    <source>
        <dbReference type="SAM" id="MobiDB-lite"/>
    </source>
</evidence>
<protein>
    <recommendedName>
        <fullName evidence="2">Nuclear pore localisation protein NPL4 C-terminal domain-containing protein</fullName>
    </recommendedName>
</protein>
<gene>
    <name evidence="3" type="ORF">LGLO00237_LOCUS21891</name>
</gene>
<dbReference type="Pfam" id="PF05021">
    <property type="entry name" value="NPL4"/>
    <property type="match status" value="1"/>
</dbReference>
<dbReference type="InterPro" id="IPR007717">
    <property type="entry name" value="NPL4_C"/>
</dbReference>
<dbReference type="GO" id="GO:0031625">
    <property type="term" value="F:ubiquitin protein ligase binding"/>
    <property type="evidence" value="ECO:0007669"/>
    <property type="project" value="TreeGrafter"/>
</dbReference>
<evidence type="ECO:0000313" key="3">
    <source>
        <dbReference type="EMBL" id="CAE0670254.1"/>
    </source>
</evidence>
<accession>A0A6U2XND2</accession>
<proteinExistence type="predicted"/>
<reference evidence="3" key="1">
    <citation type="submission" date="2021-01" db="EMBL/GenBank/DDBJ databases">
        <authorList>
            <person name="Corre E."/>
            <person name="Pelletier E."/>
            <person name="Niang G."/>
            <person name="Scheremetjew M."/>
            <person name="Finn R."/>
            <person name="Kale V."/>
            <person name="Holt S."/>
            <person name="Cochrane G."/>
            <person name="Meng A."/>
            <person name="Brown T."/>
            <person name="Cohen L."/>
        </authorList>
    </citation>
    <scope>NUCLEOTIDE SEQUENCE</scope>
    <source>
        <strain evidence="3">CCCM811</strain>
    </source>
</reference>
<dbReference type="PANTHER" id="PTHR12710">
    <property type="entry name" value="NUCLEAR PROTEIN LOCALIZATION 4"/>
    <property type="match status" value="1"/>
</dbReference>
<dbReference type="InterPro" id="IPR016563">
    <property type="entry name" value="Npl4"/>
</dbReference>
<dbReference type="AlphaFoldDB" id="A0A6U2XND2"/>
<feature type="compositionally biased region" description="Basic and acidic residues" evidence="1">
    <location>
        <begin position="61"/>
        <end position="78"/>
    </location>
</feature>
<dbReference type="GO" id="GO:0005634">
    <property type="term" value="C:nucleus"/>
    <property type="evidence" value="ECO:0007669"/>
    <property type="project" value="TreeGrafter"/>
</dbReference>
<sequence>MEDLMLQVKDLTDVEPVDQKLMLMEPLPSRKKVDISGKDIRTTLAKVPLRKGDMLHLLESDKLRVKARPKPEKKKDETQSSSSKQKAKKGPHMTFKAYAKIAGEPVIPDFSTYLTSQTHQRSVNSYAPNIHWKLQRYRHLDMFSFPSPTALMKFYSNSRPEIKEGMSRIGIMFGRYVEDINPLVEQNTLDDLKRKKVWDYDANGVRADVQAIYEPPQEAMTTGARFLTDPRQDIVQGMADAMGLEPVGLCICKAKAPEDKKGFQTILTAKELKMLARLQGVFANEKGFSRFACVVLVHQDTIEPEAYAAADICMALERDELLGTVKGEPFKLKTETPEGADPSAMPVIYVPKDNDTSGGTNQAKIKVNPGEPFPMDFFIVKVLAAMSKAAVPLFKHCEFPVNGKPSDLKSYMQRHQNEGFASKFSDFNLLLNLPEFFGDNETETAVEVARCIGAREEFPSELCSKLDTWFIAKKLF</sequence>
<dbReference type="GO" id="GO:0043130">
    <property type="term" value="F:ubiquitin binding"/>
    <property type="evidence" value="ECO:0007669"/>
    <property type="project" value="TreeGrafter"/>
</dbReference>
<organism evidence="3">
    <name type="scientific">Lotharella globosa</name>
    <dbReference type="NCBI Taxonomy" id="91324"/>
    <lineage>
        <taxon>Eukaryota</taxon>
        <taxon>Sar</taxon>
        <taxon>Rhizaria</taxon>
        <taxon>Cercozoa</taxon>
        <taxon>Chlorarachniophyceae</taxon>
        <taxon>Lotharella</taxon>
    </lineage>
</organism>
<dbReference type="PANTHER" id="PTHR12710:SF0">
    <property type="entry name" value="NUCLEAR PROTEIN LOCALIZATION PROTEIN 4 HOMOLOG"/>
    <property type="match status" value="1"/>
</dbReference>
<name>A0A6U2XND2_9EUKA</name>
<dbReference type="EMBL" id="HBIV01030669">
    <property type="protein sequence ID" value="CAE0670254.1"/>
    <property type="molecule type" value="Transcribed_RNA"/>
</dbReference>
<feature type="domain" description="Nuclear pore localisation protein NPL4 C-terminal" evidence="2">
    <location>
        <begin position="204"/>
        <end position="434"/>
    </location>
</feature>